<organism evidence="1">
    <name type="scientific">marine sediment metagenome</name>
    <dbReference type="NCBI Taxonomy" id="412755"/>
    <lineage>
        <taxon>unclassified sequences</taxon>
        <taxon>metagenomes</taxon>
        <taxon>ecological metagenomes</taxon>
    </lineage>
</organism>
<dbReference type="AlphaFoldDB" id="A0A0F9ASX8"/>
<name>A0A0F9ASX8_9ZZZZ</name>
<gene>
    <name evidence="1" type="ORF">LCGC14_2812290</name>
</gene>
<dbReference type="EMBL" id="LAZR01053071">
    <property type="protein sequence ID" value="KKK81554.1"/>
    <property type="molecule type" value="Genomic_DNA"/>
</dbReference>
<proteinExistence type="predicted"/>
<protein>
    <submittedName>
        <fullName evidence="1">Uncharacterized protein</fullName>
    </submittedName>
</protein>
<sequence length="178" mass="18901">MAGFPDNFRVHRNQEDSYLSDDIMEFGKVGYIGNVPRSAADTVGAVTGTLWDPAMGQATVTTTLSLDVGTTVDPDDALTTGTIVFTGADVTSTLFRAAVDATERWRFQPLGVIAADLIYVHSGTTMNILDITGASAAGRLAYTNWPYVDGTKMFADTSAIFILGCCLGLESDSRSLAN</sequence>
<accession>A0A0F9ASX8</accession>
<evidence type="ECO:0000313" key="1">
    <source>
        <dbReference type="EMBL" id="KKK81554.1"/>
    </source>
</evidence>
<feature type="non-terminal residue" evidence="1">
    <location>
        <position position="178"/>
    </location>
</feature>
<reference evidence="1" key="1">
    <citation type="journal article" date="2015" name="Nature">
        <title>Complex archaea that bridge the gap between prokaryotes and eukaryotes.</title>
        <authorList>
            <person name="Spang A."/>
            <person name="Saw J.H."/>
            <person name="Jorgensen S.L."/>
            <person name="Zaremba-Niedzwiedzka K."/>
            <person name="Martijn J."/>
            <person name="Lind A.E."/>
            <person name="van Eijk R."/>
            <person name="Schleper C."/>
            <person name="Guy L."/>
            <person name="Ettema T.J."/>
        </authorList>
    </citation>
    <scope>NUCLEOTIDE SEQUENCE</scope>
</reference>
<comment type="caution">
    <text evidence="1">The sequence shown here is derived from an EMBL/GenBank/DDBJ whole genome shotgun (WGS) entry which is preliminary data.</text>
</comment>